<dbReference type="RefSeq" id="WP_303499693.1">
    <property type="nucleotide sequence ID" value="NZ_JAUOPU010000010.1"/>
</dbReference>
<protein>
    <recommendedName>
        <fullName evidence="4">Dystroglycan-type cadherin-like domain-containing protein</fullName>
    </recommendedName>
</protein>
<dbReference type="Gene3D" id="2.60.40.10">
    <property type="entry name" value="Immunoglobulins"/>
    <property type="match status" value="1"/>
</dbReference>
<dbReference type="EMBL" id="JAUOPU010000010">
    <property type="protein sequence ID" value="MDO6543240.1"/>
    <property type="molecule type" value="Genomic_DNA"/>
</dbReference>
<name>A0AAW7Y5D3_9GAMM</name>
<evidence type="ECO:0008006" key="4">
    <source>
        <dbReference type="Google" id="ProtNLM"/>
    </source>
</evidence>
<dbReference type="Proteomes" id="UP001170624">
    <property type="component" value="Unassembled WGS sequence"/>
</dbReference>
<sequence>MQFKYSALAASLVAALTLTGCGGGDSDSGSTPGGNNGKPPITGPVVGGVVITTIDGYLKNALVCSDQNANGKCEANEVITDINGNLVLTNEKGQLDIQVEKSIEEAIKKAPIVVKVLEPFKDYSADGFTIEPGIYTVDMDQPYQAMGKNVEFRAPAGSAIATPLTDLIVAEMENGSDQATAEASVQAMLSDLKGEDTSLEIDLYADYINTKEDTGASDAEKQLATKLHKTAQILTETQHQADDSIDLDEVAEQVVTEAVTAVNDATTDELNDPDFKPVVPVDKNESGETVVEKPVVNYQASVDETILGAVSTELTNAYMVTGTNFAFFGDAPVTGLFTDKDQVTPPVISISTKSYNTLIAKGIHAELIGQGDSKTIQLTAMEGGKITPAGTYYLELEATDLDETGKAVGTVTTLLKFEIHTFNTVPVVNDKRLAALQSEFTQLALQEGQDVGYIVLDISDIFTDEDGDALTYAFSDIVTGLKYDVQYPQVTITGTPLVAGDFDITISATDDDNNGVAAPISLSIAEKPVTNNPLSDLIVEKNLYRFNAEWVQQAGKADTAKPDCWAIRLTSDHKVSLAEAVNGQCPAEDSFQNNQGTWTLDGENIVLALEGDSPVTLSLNKDVSTDAEMPRVHLSTTSPKATIAKTATGTTLASTTQNEPVTFYIGKPSADAYWQQPIAEVMVNGALTTADADSKSIVGQSHESDNLDVDLFIETSCESLGFVADEGHDPYNNPSYRFGPNMAYEFHLLNDKFTNGMFSLTNQTQGSVAFGSDKGAACGIDFDYSKTDNFIPGESIVVLADPTGKTVSEEFIINTFVDRNSSIEPLESLIIDESGVYSIEVNGDSGSVIRIYHDGKAIRDQEWTYTLTTTSWSEVELGNSIFTAYSVDGKQLLQVASEFNGEKESYTLWRDSADKIKSADAGVNVIKKPEDVFVAPTFFSLEEAQAAVQEAFAGEVNFTNTNWNEYKSSGDLTGTITYNLNDVTYEFVEDGINKKEVFRWNEMPNDLPCLVEGDHTCTIAELNSEYKFCDTDMPTDWNSCPSNDLLYNVQWRYSKDDEVLHREKTPVSGGSADYSYMVQNK</sequence>
<evidence type="ECO:0000313" key="2">
    <source>
        <dbReference type="EMBL" id="MDO6543240.1"/>
    </source>
</evidence>
<dbReference type="InterPro" id="IPR013783">
    <property type="entry name" value="Ig-like_fold"/>
</dbReference>
<feature type="chain" id="PRO_5043779112" description="Dystroglycan-type cadherin-like domain-containing protein" evidence="1">
    <location>
        <begin position="21"/>
        <end position="1081"/>
    </location>
</feature>
<dbReference type="AlphaFoldDB" id="A0AAW7Y5D3"/>
<dbReference type="PROSITE" id="PS51257">
    <property type="entry name" value="PROKAR_LIPOPROTEIN"/>
    <property type="match status" value="1"/>
</dbReference>
<organism evidence="2 3">
    <name type="scientific">Photobacterium sanguinicancri</name>
    <dbReference type="NCBI Taxonomy" id="875932"/>
    <lineage>
        <taxon>Bacteria</taxon>
        <taxon>Pseudomonadati</taxon>
        <taxon>Pseudomonadota</taxon>
        <taxon>Gammaproteobacteria</taxon>
        <taxon>Vibrionales</taxon>
        <taxon>Vibrionaceae</taxon>
        <taxon>Photobacterium</taxon>
    </lineage>
</organism>
<evidence type="ECO:0000313" key="3">
    <source>
        <dbReference type="Proteomes" id="UP001170624"/>
    </source>
</evidence>
<gene>
    <name evidence="2" type="ORF">Q4568_11890</name>
</gene>
<feature type="signal peptide" evidence="1">
    <location>
        <begin position="1"/>
        <end position="20"/>
    </location>
</feature>
<comment type="caution">
    <text evidence="2">The sequence shown here is derived from an EMBL/GenBank/DDBJ whole genome shotgun (WGS) entry which is preliminary data.</text>
</comment>
<keyword evidence="1" id="KW-0732">Signal</keyword>
<proteinExistence type="predicted"/>
<evidence type="ECO:0000256" key="1">
    <source>
        <dbReference type="SAM" id="SignalP"/>
    </source>
</evidence>
<reference evidence="2" key="1">
    <citation type="submission" date="2023-07" db="EMBL/GenBank/DDBJ databases">
        <title>Genome content predicts the carbon catabolic preferences of heterotrophic bacteria.</title>
        <authorList>
            <person name="Gralka M."/>
        </authorList>
    </citation>
    <scope>NUCLEOTIDE SEQUENCE</scope>
    <source>
        <strain evidence="2">G2M05</strain>
    </source>
</reference>
<accession>A0AAW7Y5D3</accession>